<protein>
    <submittedName>
        <fullName evidence="1">Uncharacterized protein</fullName>
    </submittedName>
</protein>
<gene>
    <name evidence="1" type="ORF">GCM10007147_12040</name>
</gene>
<organism evidence="1 2">
    <name type="scientific">Nocardiopsis kunsanensis</name>
    <dbReference type="NCBI Taxonomy" id="141693"/>
    <lineage>
        <taxon>Bacteria</taxon>
        <taxon>Bacillati</taxon>
        <taxon>Actinomycetota</taxon>
        <taxon>Actinomycetes</taxon>
        <taxon>Streptosporangiales</taxon>
        <taxon>Nocardiopsidaceae</taxon>
        <taxon>Nocardiopsis</taxon>
    </lineage>
</organism>
<evidence type="ECO:0000313" key="2">
    <source>
        <dbReference type="Proteomes" id="UP000654947"/>
    </source>
</evidence>
<keyword evidence="2" id="KW-1185">Reference proteome</keyword>
<dbReference type="Proteomes" id="UP000654947">
    <property type="component" value="Unassembled WGS sequence"/>
</dbReference>
<accession>A0A919CGB0</accession>
<sequence length="81" mass="8702">MEAFTMTGQLLRRALLGAETGLRAADPSENAWGIGKALGADRMVGRLRVVRTRASPELVTSVCDVLVAGFFCAPRVRIAEQ</sequence>
<dbReference type="EMBL" id="BMXL01000004">
    <property type="protein sequence ID" value="GHD20219.1"/>
    <property type="molecule type" value="Genomic_DNA"/>
</dbReference>
<comment type="caution">
    <text evidence="1">The sequence shown here is derived from an EMBL/GenBank/DDBJ whole genome shotgun (WGS) entry which is preliminary data.</text>
</comment>
<proteinExistence type="predicted"/>
<evidence type="ECO:0000313" key="1">
    <source>
        <dbReference type="EMBL" id="GHD20219.1"/>
    </source>
</evidence>
<reference evidence="1 2" key="1">
    <citation type="journal article" date="2014" name="Int. J. Syst. Evol. Microbiol.">
        <title>Complete genome sequence of Corynebacterium casei LMG S-19264T (=DSM 44701T), isolated from a smear-ripened cheese.</title>
        <authorList>
            <consortium name="US DOE Joint Genome Institute (JGI-PGF)"/>
            <person name="Walter F."/>
            <person name="Albersmeier A."/>
            <person name="Kalinowski J."/>
            <person name="Ruckert C."/>
        </authorList>
    </citation>
    <scope>NUCLEOTIDE SEQUENCE [LARGE SCALE GENOMIC DNA]</scope>
    <source>
        <strain evidence="1 2">KCTC 19473</strain>
    </source>
</reference>
<name>A0A919CGB0_9ACTN</name>
<dbReference type="AlphaFoldDB" id="A0A919CGB0"/>